<dbReference type="eggNOG" id="arCOG01972">
    <property type="taxonomic scope" value="Archaea"/>
</dbReference>
<name>G0EF32_PYRF1</name>
<dbReference type="PROSITE" id="PS51257">
    <property type="entry name" value="PROKAR_LIPOPROTEIN"/>
    <property type="match status" value="1"/>
</dbReference>
<protein>
    <submittedName>
        <fullName evidence="2">Thioredoxin domain-containing protein</fullName>
    </submittedName>
</protein>
<dbReference type="GO" id="GO:0015035">
    <property type="term" value="F:protein-disulfide reductase activity"/>
    <property type="evidence" value="ECO:0007669"/>
    <property type="project" value="TreeGrafter"/>
</dbReference>
<dbReference type="PANTHER" id="PTHR45663">
    <property type="entry name" value="GEO12009P1"/>
    <property type="match status" value="1"/>
</dbReference>
<keyword evidence="3" id="KW-1185">Reference proteome</keyword>
<proteinExistence type="predicted"/>
<dbReference type="PROSITE" id="PS51352">
    <property type="entry name" value="THIOREDOXIN_2"/>
    <property type="match status" value="1"/>
</dbReference>
<dbReference type="SUPFAM" id="SSF52833">
    <property type="entry name" value="Thioredoxin-like"/>
    <property type="match status" value="1"/>
</dbReference>
<dbReference type="InterPro" id="IPR013766">
    <property type="entry name" value="Thioredoxin_domain"/>
</dbReference>
<organism evidence="2 3">
    <name type="scientific">Pyrolobus fumarii (strain DSM 11204 / 1A)</name>
    <dbReference type="NCBI Taxonomy" id="694429"/>
    <lineage>
        <taxon>Archaea</taxon>
        <taxon>Thermoproteota</taxon>
        <taxon>Thermoprotei</taxon>
        <taxon>Desulfurococcales</taxon>
        <taxon>Pyrodictiaceae</taxon>
        <taxon>Pyrolobus</taxon>
    </lineage>
</organism>
<feature type="domain" description="Thioredoxin" evidence="1">
    <location>
        <begin position="1"/>
        <end position="107"/>
    </location>
</feature>
<sequence length="133" mass="14592">MGLLRLTSKSELDRVIRGSRFALVVFTGLACPACEMYKPVLEKLAELVGKDMPVVEYVVDYDPEPALELGIMGTPTTVVYVDGKPVEGFVGAVDLPDLLEFLAKVASKSDKQLAEKLEKLAEKVKPLYGGLYW</sequence>
<dbReference type="PANTHER" id="PTHR45663:SF11">
    <property type="entry name" value="GEO12009P1"/>
    <property type="match status" value="1"/>
</dbReference>
<dbReference type="Proteomes" id="UP000001037">
    <property type="component" value="Chromosome"/>
</dbReference>
<accession>G0EF32</accession>
<evidence type="ECO:0000313" key="2">
    <source>
        <dbReference type="EMBL" id="AEM38929.1"/>
    </source>
</evidence>
<dbReference type="Gene3D" id="3.40.30.10">
    <property type="entry name" value="Glutaredoxin"/>
    <property type="match status" value="1"/>
</dbReference>
<dbReference type="InParanoid" id="G0EF32"/>
<gene>
    <name evidence="2" type="ordered locus">Pyrfu_1061</name>
</gene>
<dbReference type="AlphaFoldDB" id="G0EF32"/>
<dbReference type="KEGG" id="pfm:Pyrfu_1061"/>
<evidence type="ECO:0000259" key="1">
    <source>
        <dbReference type="PROSITE" id="PS51352"/>
    </source>
</evidence>
<dbReference type="GO" id="GO:0005737">
    <property type="term" value="C:cytoplasm"/>
    <property type="evidence" value="ECO:0007669"/>
    <property type="project" value="TreeGrafter"/>
</dbReference>
<dbReference type="CDD" id="cd02947">
    <property type="entry name" value="TRX_family"/>
    <property type="match status" value="1"/>
</dbReference>
<dbReference type="OrthoDB" id="18010at2157"/>
<reference evidence="2 3" key="1">
    <citation type="journal article" date="2011" name="Stand. Genomic Sci.">
        <title>Complete genome sequence of the hyperthermophilic chemolithoautotroph Pyrolobus fumarii type strain (1A).</title>
        <authorList>
            <person name="Anderson I."/>
            <person name="Goker M."/>
            <person name="Nolan M."/>
            <person name="Lucas S."/>
            <person name="Hammon N."/>
            <person name="Deshpande S."/>
            <person name="Cheng J.F."/>
            <person name="Tapia R."/>
            <person name="Han C."/>
            <person name="Goodwin L."/>
            <person name="Pitluck S."/>
            <person name="Huntemann M."/>
            <person name="Liolios K."/>
            <person name="Ivanova N."/>
            <person name="Pagani I."/>
            <person name="Mavromatis K."/>
            <person name="Ovchinikova G."/>
            <person name="Pati A."/>
            <person name="Chen A."/>
            <person name="Palaniappan K."/>
            <person name="Land M."/>
            <person name="Hauser L."/>
            <person name="Brambilla E.M."/>
            <person name="Huber H."/>
            <person name="Yasawong M."/>
            <person name="Rohde M."/>
            <person name="Spring S."/>
            <person name="Abt B."/>
            <person name="Sikorski J."/>
            <person name="Wirth R."/>
            <person name="Detter J.C."/>
            <person name="Woyke T."/>
            <person name="Bristow J."/>
            <person name="Eisen J.A."/>
            <person name="Markowitz V."/>
            <person name="Hugenholtz P."/>
            <person name="Kyrpides N.C."/>
            <person name="Klenk H.P."/>
            <person name="Lapidus A."/>
        </authorList>
    </citation>
    <scope>NUCLEOTIDE SEQUENCE [LARGE SCALE GENOMIC DNA]</scope>
    <source>
        <strain evidence="3">DSM 11204 / 1A</strain>
    </source>
</reference>
<dbReference type="Pfam" id="PF00085">
    <property type="entry name" value="Thioredoxin"/>
    <property type="match status" value="1"/>
</dbReference>
<dbReference type="InterPro" id="IPR036249">
    <property type="entry name" value="Thioredoxin-like_sf"/>
</dbReference>
<evidence type="ECO:0000313" key="3">
    <source>
        <dbReference type="Proteomes" id="UP000001037"/>
    </source>
</evidence>
<dbReference type="STRING" id="694429.Pyrfu_1061"/>
<dbReference type="HOGENOM" id="CLU_1902017_0_0_2"/>
<dbReference type="EMBL" id="CP002838">
    <property type="protein sequence ID" value="AEM38929.1"/>
    <property type="molecule type" value="Genomic_DNA"/>
</dbReference>